<evidence type="ECO:0000256" key="2">
    <source>
        <dbReference type="ARBA" id="ARBA00009295"/>
    </source>
</evidence>
<dbReference type="PROSITE" id="PS50255">
    <property type="entry name" value="CYTOCHROME_B5_2"/>
    <property type="match status" value="1"/>
</dbReference>
<evidence type="ECO:0000256" key="5">
    <source>
        <dbReference type="ARBA" id="ARBA00023002"/>
    </source>
</evidence>
<evidence type="ECO:0000313" key="11">
    <source>
        <dbReference type="EMBL" id="ABP49078.1"/>
    </source>
</evidence>
<evidence type="ECO:0000256" key="1">
    <source>
        <dbReference type="ARBA" id="ARBA00004141"/>
    </source>
</evidence>
<keyword evidence="6" id="KW-0443">Lipid metabolism</keyword>
<dbReference type="GO" id="GO:0006629">
    <property type="term" value="P:lipid metabolic process"/>
    <property type="evidence" value="ECO:0007669"/>
    <property type="project" value="UniProtKB-KW"/>
</dbReference>
<dbReference type="AlphaFoldDB" id="A4ZY53"/>
<dbReference type="PANTHER" id="PTHR19353:SF88">
    <property type="entry name" value="DELTA(5) FATTY ACID DESATURASE FAT-4"/>
    <property type="match status" value="1"/>
</dbReference>
<comment type="similarity">
    <text evidence="2">Belongs to the fatty acid desaturase type 1 family.</text>
</comment>
<evidence type="ECO:0000256" key="7">
    <source>
        <dbReference type="ARBA" id="ARBA00023136"/>
    </source>
</evidence>
<gene>
    <name evidence="11" type="primary">D6</name>
</gene>
<accession>A4ZY53</accession>
<dbReference type="CDD" id="cd03506">
    <property type="entry name" value="Delta6-FADS-like"/>
    <property type="match status" value="1"/>
</dbReference>
<sequence>MGKGGDARASKGSTAARKISWQEVKTHASPEDAWIIHSNKVYDVSNWHEHPGGAVIFTHAGDDMTDIFAAFHAPGSQSLMKKFYIGELLPETTGKEPQQIAFEKGYRDLRSKLIMMGMFKSNKWFYVYKCLSNMAIWAAACALVFYSDRFWVHLASAVMLGTFFQQSGWLAHDFLHHQVFTKRKHGDLGGLFWGNLMQGYSVQWWKNKHNGHHAVPNLHCSSAVAQDGDPDIDTMPLLAWSVQQAQSYQELQADGKDSGLVKFMIRNQSYFYFPILLLARLSWLNESFKCAFGLGAASENAALELKAKGLQYPLLEKAGILLHYAWMLTVSSGFGRFSFAYTAFYFLTATASCGFLLAIVFGLGHNGMATYNADARPDFWKLQVTTTRNVTGGHGFPQAFVDWFCGGLQYQVDHHLFPSLPRHNLAKTHALVESFCKEWGVQYHEADLVDGTMEVLHHLGSVAGEFVVDFVRDGPAM</sequence>
<feature type="domain" description="Cytochrome b5 heme-binding" evidence="10">
    <location>
        <begin position="16"/>
        <end position="89"/>
    </location>
</feature>
<evidence type="ECO:0000256" key="8">
    <source>
        <dbReference type="SAM" id="MobiDB-lite"/>
    </source>
</evidence>
<evidence type="ECO:0000259" key="10">
    <source>
        <dbReference type="PROSITE" id="PS50255"/>
    </source>
</evidence>
<reference evidence="11" key="1">
    <citation type="submission" date="2007-03" db="EMBL/GenBank/DDBJ databases">
        <title>Cloning and sequence analysis of delta 6 fatty acid desaturase D6 gene from Phaeodactylum tricornutum.</title>
        <authorList>
            <person name="Li Y."/>
            <person name="Li M."/>
            <person name="Yu L."/>
            <person name="Liu J."/>
        </authorList>
    </citation>
    <scope>NUCLEOTIDE SEQUENCE</scope>
</reference>
<name>A4ZY53_PHATR</name>
<feature type="transmembrane region" description="Helical" evidence="9">
    <location>
        <begin position="343"/>
        <end position="363"/>
    </location>
</feature>
<proteinExistence type="evidence at transcript level"/>
<dbReference type="InterPro" id="IPR005804">
    <property type="entry name" value="FA_desaturase_dom"/>
</dbReference>
<keyword evidence="5" id="KW-0560">Oxidoreductase</keyword>
<dbReference type="Pfam" id="PF00173">
    <property type="entry name" value="Cyt-b5"/>
    <property type="match status" value="1"/>
</dbReference>
<dbReference type="Gene3D" id="3.10.120.10">
    <property type="entry name" value="Cytochrome b5-like heme/steroid binding domain"/>
    <property type="match status" value="1"/>
</dbReference>
<dbReference type="PIRSF" id="PIRSF015921">
    <property type="entry name" value="FA_sphinglp_des"/>
    <property type="match status" value="1"/>
</dbReference>
<keyword evidence="3 9" id="KW-0812">Transmembrane</keyword>
<feature type="transmembrane region" description="Helical" evidence="9">
    <location>
        <begin position="125"/>
        <end position="146"/>
    </location>
</feature>
<dbReference type="PANTHER" id="PTHR19353">
    <property type="entry name" value="FATTY ACID DESATURASE 2"/>
    <property type="match status" value="1"/>
</dbReference>
<keyword evidence="4 9" id="KW-1133">Transmembrane helix</keyword>
<evidence type="ECO:0000256" key="6">
    <source>
        <dbReference type="ARBA" id="ARBA00023098"/>
    </source>
</evidence>
<comment type="subcellular location">
    <subcellularLocation>
        <location evidence="1">Membrane</location>
        <topology evidence="1">Multi-pass membrane protein</topology>
    </subcellularLocation>
</comment>
<feature type="region of interest" description="Disordered" evidence="8">
    <location>
        <begin position="1"/>
        <end position="22"/>
    </location>
</feature>
<organism evidence="11">
    <name type="scientific">Phaeodactylum tricornutum</name>
    <name type="common">Diatom</name>
    <dbReference type="NCBI Taxonomy" id="2850"/>
    <lineage>
        <taxon>Eukaryota</taxon>
        <taxon>Sar</taxon>
        <taxon>Stramenopiles</taxon>
        <taxon>Ochrophyta</taxon>
        <taxon>Bacillariophyta</taxon>
        <taxon>Bacillariophyceae</taxon>
        <taxon>Bacillariophycidae</taxon>
        <taxon>Naviculales</taxon>
        <taxon>Phaeodactylaceae</taxon>
        <taxon>Phaeodactylum</taxon>
    </lineage>
</organism>
<evidence type="ECO:0000256" key="9">
    <source>
        <dbReference type="SAM" id="Phobius"/>
    </source>
</evidence>
<keyword evidence="7 9" id="KW-0472">Membrane</keyword>
<dbReference type="InterPro" id="IPR036400">
    <property type="entry name" value="Cyt_B5-like_heme/steroid_sf"/>
</dbReference>
<dbReference type="InterPro" id="IPR012171">
    <property type="entry name" value="Fatty_acid_desaturase"/>
</dbReference>
<dbReference type="GO" id="GO:0016717">
    <property type="term" value="F:oxidoreductase activity, acting on paired donors, with oxidation of a pair of donors resulting in the reduction of molecular oxygen to two molecules of water"/>
    <property type="evidence" value="ECO:0007669"/>
    <property type="project" value="TreeGrafter"/>
</dbReference>
<dbReference type="EMBL" id="EF494667">
    <property type="protein sequence ID" value="ABP49078.1"/>
    <property type="molecule type" value="mRNA"/>
</dbReference>
<dbReference type="Pfam" id="PF00487">
    <property type="entry name" value="FA_desaturase"/>
    <property type="match status" value="1"/>
</dbReference>
<evidence type="ECO:0000256" key="4">
    <source>
        <dbReference type="ARBA" id="ARBA00022989"/>
    </source>
</evidence>
<protein>
    <submittedName>
        <fullName evidence="11">Delta 6 fatty acid desaturase D6</fullName>
    </submittedName>
</protein>
<dbReference type="SMART" id="SM01117">
    <property type="entry name" value="Cyt-b5"/>
    <property type="match status" value="1"/>
</dbReference>
<dbReference type="HOGENOM" id="CLU_016265_1_1_1"/>
<dbReference type="SUPFAM" id="SSF55856">
    <property type="entry name" value="Cytochrome b5-like heme/steroid binding domain"/>
    <property type="match status" value="1"/>
</dbReference>
<dbReference type="GO" id="GO:0016020">
    <property type="term" value="C:membrane"/>
    <property type="evidence" value="ECO:0007669"/>
    <property type="project" value="UniProtKB-SubCell"/>
</dbReference>
<evidence type="ECO:0000256" key="3">
    <source>
        <dbReference type="ARBA" id="ARBA00022692"/>
    </source>
</evidence>
<dbReference type="SMR" id="A4ZY53"/>
<dbReference type="InterPro" id="IPR001199">
    <property type="entry name" value="Cyt_B5-like_heme/steroid-bd"/>
</dbReference>